<dbReference type="GO" id="GO:0090575">
    <property type="term" value="C:RNA polymerase II transcription regulator complex"/>
    <property type="evidence" value="ECO:0007669"/>
    <property type="project" value="TreeGrafter"/>
</dbReference>
<dbReference type="EMBL" id="SPRW01000003">
    <property type="protein sequence ID" value="TIC70574.1"/>
    <property type="molecule type" value="Genomic_DNA"/>
</dbReference>
<evidence type="ECO:0000313" key="13">
    <source>
        <dbReference type="Proteomes" id="UP000305647"/>
    </source>
</evidence>
<feature type="coiled-coil region" evidence="3">
    <location>
        <begin position="158"/>
        <end position="210"/>
    </location>
</feature>
<dbReference type="InterPro" id="IPR046347">
    <property type="entry name" value="bZIP_sf"/>
</dbReference>
<accession>A0A4T0MW29</accession>
<feature type="region of interest" description="Disordered" evidence="4">
    <location>
        <begin position="33"/>
        <end position="125"/>
    </location>
</feature>
<comment type="caution">
    <text evidence="8">The sequence shown here is derived from an EMBL/GenBank/DDBJ whole genome shotgun (WGS) entry which is preliminary data.</text>
</comment>
<evidence type="ECO:0000313" key="14">
    <source>
        <dbReference type="Proteomes" id="UP000307169"/>
    </source>
</evidence>
<reference evidence="12 13" key="1">
    <citation type="submission" date="2019-03" db="EMBL/GenBank/DDBJ databases">
        <title>Sequencing 25 genomes of Wallemia mellicola.</title>
        <authorList>
            <person name="Gostincar C."/>
        </authorList>
    </citation>
    <scope>NUCLEOTIDE SEQUENCE [LARGE SCALE GENOMIC DNA]</scope>
    <source>
        <strain evidence="7 14">EXF-1262</strain>
        <strain evidence="10 15">EXF-1274</strain>
        <strain evidence="11 12">EXF-1277</strain>
        <strain evidence="6 16">EXF-6152</strain>
        <strain evidence="9 17">EXF-757</strain>
        <strain evidence="8 13">EXF-8738</strain>
    </source>
</reference>
<dbReference type="Proteomes" id="UP000310685">
    <property type="component" value="Unassembled WGS sequence"/>
</dbReference>
<evidence type="ECO:0000256" key="2">
    <source>
        <dbReference type="ARBA" id="ARBA00023242"/>
    </source>
</evidence>
<evidence type="ECO:0000256" key="4">
    <source>
        <dbReference type="SAM" id="MobiDB-lite"/>
    </source>
</evidence>
<evidence type="ECO:0000256" key="1">
    <source>
        <dbReference type="ARBA" id="ARBA00004123"/>
    </source>
</evidence>
<evidence type="ECO:0000313" key="15">
    <source>
        <dbReference type="Proteomes" id="UP000309601"/>
    </source>
</evidence>
<evidence type="ECO:0000313" key="12">
    <source>
        <dbReference type="Proteomes" id="UP000305362"/>
    </source>
</evidence>
<comment type="subcellular location">
    <subcellularLocation>
        <location evidence="1">Nucleus</location>
    </subcellularLocation>
</comment>
<gene>
    <name evidence="9" type="ORF">E3Q01_00711</name>
    <name evidence="10" type="ORF">E3Q02_00476</name>
    <name evidence="11" type="ORF">E3Q03_00010</name>
    <name evidence="8" type="ORF">E3Q10_01393</name>
    <name evidence="7" type="ORF">E3Q17_00912</name>
    <name evidence="6" type="ORF">E3Q22_00284</name>
</gene>
<evidence type="ECO:0000313" key="17">
    <source>
        <dbReference type="Proteomes" id="UP000310708"/>
    </source>
</evidence>
<dbReference type="SUPFAM" id="SSF57959">
    <property type="entry name" value="Leucine zipper domain"/>
    <property type="match status" value="1"/>
</dbReference>
<sequence length="322" mass="36100">MTTEIENYLNFDNIDNDYKLDIGIEQLLLPQQPSFDIEQQSGNQSAIASTSQHPEQEAKAIDTNELTTQVKKEEEEPFVEQPPQLTVEDADEHSSDTNSVPSTGSIRQSKRKRTQKDVNITSAAAEANLSPQEYNKLSSKEKRQLRNKISARAFRLRRKDYIEQLESQLNSRDELIEQLQSDLKDSKTESNDLRKEIQSLKLKFDQLSTSASGSSSLPLANTNKDLGLFGNTPATPPISSNFMSVYTTLMPETNIKDIYNYSSHQISQPPPAYTPSNDLPPSYAQSTCQTASNLLNSFIIDSKKAPKHHHDISSSFANCLKI</sequence>
<keyword evidence="2" id="KW-0539">Nucleus</keyword>
<dbReference type="Proteomes" id="UP000309601">
    <property type="component" value="Unassembled WGS sequence"/>
</dbReference>
<evidence type="ECO:0000313" key="8">
    <source>
        <dbReference type="EMBL" id="TIC31899.1"/>
    </source>
</evidence>
<dbReference type="InterPro" id="IPR004827">
    <property type="entry name" value="bZIP"/>
</dbReference>
<evidence type="ECO:0000313" key="11">
    <source>
        <dbReference type="EMBL" id="TIC71929.1"/>
    </source>
</evidence>
<dbReference type="Proteomes" id="UP000310708">
    <property type="component" value="Unassembled WGS sequence"/>
</dbReference>
<proteinExistence type="predicted"/>
<dbReference type="OrthoDB" id="5571888at2759"/>
<dbReference type="Gene3D" id="1.20.5.170">
    <property type="match status" value="1"/>
</dbReference>
<dbReference type="Proteomes" id="UP000305362">
    <property type="component" value="Unassembled WGS sequence"/>
</dbReference>
<dbReference type="GO" id="GO:0000976">
    <property type="term" value="F:transcription cis-regulatory region binding"/>
    <property type="evidence" value="ECO:0007669"/>
    <property type="project" value="InterPro"/>
</dbReference>
<dbReference type="Pfam" id="PF00170">
    <property type="entry name" value="bZIP_1"/>
    <property type="match status" value="1"/>
</dbReference>
<feature type="domain" description="BZIP" evidence="5">
    <location>
        <begin position="137"/>
        <end position="200"/>
    </location>
</feature>
<dbReference type="EMBL" id="SPRC01000002">
    <property type="protein sequence ID" value="TIB82444.1"/>
    <property type="molecule type" value="Genomic_DNA"/>
</dbReference>
<dbReference type="EMBL" id="SPRV01000001">
    <property type="protein sequence ID" value="TIC71929.1"/>
    <property type="molecule type" value="Genomic_DNA"/>
</dbReference>
<dbReference type="PANTHER" id="PTHR40621:SF10">
    <property type="entry name" value="BZIP DOMAIN-CONTAINING PROTEIN"/>
    <property type="match status" value="1"/>
</dbReference>
<evidence type="ECO:0000313" key="6">
    <source>
        <dbReference type="EMBL" id="TIB82444.1"/>
    </source>
</evidence>
<dbReference type="CDD" id="cd14810">
    <property type="entry name" value="bZIP_u1"/>
    <property type="match status" value="1"/>
</dbReference>
<dbReference type="Proteomes" id="UP000307169">
    <property type="component" value="Unassembled WGS sequence"/>
</dbReference>
<protein>
    <recommendedName>
        <fullName evidence="5">BZIP domain-containing protein</fullName>
    </recommendedName>
</protein>
<dbReference type="PROSITE" id="PS50217">
    <property type="entry name" value="BZIP"/>
    <property type="match status" value="1"/>
</dbReference>
<evidence type="ECO:0000313" key="10">
    <source>
        <dbReference type="EMBL" id="TIC70574.1"/>
    </source>
</evidence>
<dbReference type="SMART" id="SM00338">
    <property type="entry name" value="BRLZ"/>
    <property type="match status" value="1"/>
</dbReference>
<evidence type="ECO:0000313" key="7">
    <source>
        <dbReference type="EMBL" id="TIC03337.1"/>
    </source>
</evidence>
<evidence type="ECO:0000313" key="9">
    <source>
        <dbReference type="EMBL" id="TIC68722.1"/>
    </source>
</evidence>
<dbReference type="InterPro" id="IPR050936">
    <property type="entry name" value="AP-1-like"/>
</dbReference>
<organism evidence="8 13">
    <name type="scientific">Wallemia mellicola</name>
    <dbReference type="NCBI Taxonomy" id="1708541"/>
    <lineage>
        <taxon>Eukaryota</taxon>
        <taxon>Fungi</taxon>
        <taxon>Dikarya</taxon>
        <taxon>Basidiomycota</taxon>
        <taxon>Wallemiomycotina</taxon>
        <taxon>Wallemiomycetes</taxon>
        <taxon>Wallemiales</taxon>
        <taxon>Wallemiaceae</taxon>
        <taxon>Wallemia</taxon>
    </lineage>
</organism>
<name>A0A4T0MW29_9BASI</name>
<dbReference type="EMBL" id="SPRX01000006">
    <property type="protein sequence ID" value="TIC68722.1"/>
    <property type="molecule type" value="Genomic_DNA"/>
</dbReference>
<dbReference type="EMBL" id="SPRH01000007">
    <property type="protein sequence ID" value="TIC03337.1"/>
    <property type="molecule type" value="Genomic_DNA"/>
</dbReference>
<evidence type="ECO:0000313" key="16">
    <source>
        <dbReference type="Proteomes" id="UP000310685"/>
    </source>
</evidence>
<dbReference type="EMBL" id="SPRO01000010">
    <property type="protein sequence ID" value="TIC31899.1"/>
    <property type="molecule type" value="Genomic_DNA"/>
</dbReference>
<keyword evidence="3" id="KW-0175">Coiled coil</keyword>
<dbReference type="Proteomes" id="UP000305647">
    <property type="component" value="Unassembled WGS sequence"/>
</dbReference>
<feature type="compositionally biased region" description="Polar residues" evidence="4">
    <location>
        <begin position="96"/>
        <end position="107"/>
    </location>
</feature>
<evidence type="ECO:0000256" key="3">
    <source>
        <dbReference type="SAM" id="Coils"/>
    </source>
</evidence>
<dbReference type="GO" id="GO:0001228">
    <property type="term" value="F:DNA-binding transcription activator activity, RNA polymerase II-specific"/>
    <property type="evidence" value="ECO:0007669"/>
    <property type="project" value="TreeGrafter"/>
</dbReference>
<feature type="compositionally biased region" description="Polar residues" evidence="4">
    <location>
        <begin position="33"/>
        <end position="53"/>
    </location>
</feature>
<evidence type="ECO:0000259" key="5">
    <source>
        <dbReference type="PROSITE" id="PS50217"/>
    </source>
</evidence>
<dbReference type="AlphaFoldDB" id="A0A4T0MW29"/>
<dbReference type="PROSITE" id="PS00036">
    <property type="entry name" value="BZIP_BASIC"/>
    <property type="match status" value="1"/>
</dbReference>
<dbReference type="PANTHER" id="PTHR40621">
    <property type="entry name" value="TRANSCRIPTION FACTOR KAPC-RELATED"/>
    <property type="match status" value="1"/>
</dbReference>